<keyword evidence="1" id="KW-0472">Membrane</keyword>
<dbReference type="Proteomes" id="UP000014065">
    <property type="component" value="Unassembled WGS sequence"/>
</dbReference>
<evidence type="ECO:0000256" key="1">
    <source>
        <dbReference type="SAM" id="Phobius"/>
    </source>
</evidence>
<accession>S2EPK5</accession>
<evidence type="ECO:0000313" key="3">
    <source>
        <dbReference type="Proteomes" id="UP000014065"/>
    </source>
</evidence>
<feature type="transmembrane region" description="Helical" evidence="1">
    <location>
        <begin position="150"/>
        <end position="167"/>
    </location>
</feature>
<dbReference type="AlphaFoldDB" id="S2EPK5"/>
<organism evidence="2 3">
    <name type="scientific">Candidatus Nitrosarchaeum limnium BG20</name>
    <dbReference type="NCBI Taxonomy" id="859192"/>
    <lineage>
        <taxon>Archaea</taxon>
        <taxon>Nitrososphaerota</taxon>
        <taxon>Nitrososphaeria</taxon>
        <taxon>Nitrosopumilales</taxon>
        <taxon>Nitrosopumilaceae</taxon>
        <taxon>Nitrosarchaeum</taxon>
    </lineage>
</organism>
<name>S2EPK5_9ARCH</name>
<reference evidence="2 3" key="1">
    <citation type="journal article" date="2012" name="J. Bacteriol.">
        <title>Genome Sequence of "Candidatus Nitrosoarchaeum limnia" BG20, a Low-Salinity Ammonia-Oxidizing Archaeon from the San Francisco Bay Estuary.</title>
        <authorList>
            <person name="Mosier A.C."/>
            <person name="Allen E.E."/>
            <person name="Kim M."/>
            <person name="Ferriera S."/>
            <person name="Francis C.A."/>
        </authorList>
    </citation>
    <scope>NUCLEOTIDE SEQUENCE [LARGE SCALE GENOMIC DNA]</scope>
    <source>
        <strain evidence="2 3">BG20</strain>
    </source>
</reference>
<dbReference type="RefSeq" id="WP_238527616.1">
    <property type="nucleotide sequence ID" value="NZ_AHJG01000299.1"/>
</dbReference>
<gene>
    <name evidence="2" type="ORF">BG20_I1824</name>
</gene>
<keyword evidence="1" id="KW-0812">Transmembrane</keyword>
<dbReference type="EMBL" id="AHJG01000299">
    <property type="protein sequence ID" value="EPA04429.1"/>
    <property type="molecule type" value="Genomic_DNA"/>
</dbReference>
<comment type="caution">
    <text evidence="2">The sequence shown here is derived from an EMBL/GenBank/DDBJ whole genome shotgun (WGS) entry which is preliminary data.</text>
</comment>
<feature type="transmembrane region" description="Helical" evidence="1">
    <location>
        <begin position="31"/>
        <end position="49"/>
    </location>
</feature>
<keyword evidence="3" id="KW-1185">Reference proteome</keyword>
<protein>
    <submittedName>
        <fullName evidence="2">Uncharacterized protein</fullName>
    </submittedName>
</protein>
<evidence type="ECO:0000313" key="2">
    <source>
        <dbReference type="EMBL" id="EPA04429.1"/>
    </source>
</evidence>
<keyword evidence="1" id="KW-1133">Transmembrane helix</keyword>
<feature type="transmembrane region" description="Helical" evidence="1">
    <location>
        <begin position="119"/>
        <end position="138"/>
    </location>
</feature>
<feature type="transmembrane region" description="Helical" evidence="1">
    <location>
        <begin position="56"/>
        <end position="79"/>
    </location>
</feature>
<sequence>MTLAMDPDRKDFLLKMYGSCWDNVTRAEDSLWKVFAAYTALFAGLGLTIEHIGTFGFLFIMTIFSFAGIVSSLIANSWFVRNMGIISNIEKEFLKFDADEVIPKSWTLGKVPFLNVENWWTIVALFSAILIAIHVVLLSTVSEADLPKQILLDVFGGIFVGFYWIVLQRNHDKFINSAPGKTIS</sequence>
<proteinExistence type="predicted"/>